<evidence type="ECO:0000313" key="2">
    <source>
        <dbReference type="Proteomes" id="UP001060085"/>
    </source>
</evidence>
<reference evidence="2" key="1">
    <citation type="journal article" date="2023" name="Nat. Plants">
        <title>Single-cell RNA sequencing provides a high-resolution roadmap for understanding the multicellular compartmentation of specialized metabolism.</title>
        <authorList>
            <person name="Sun S."/>
            <person name="Shen X."/>
            <person name="Li Y."/>
            <person name="Li Y."/>
            <person name="Wang S."/>
            <person name="Li R."/>
            <person name="Zhang H."/>
            <person name="Shen G."/>
            <person name="Guo B."/>
            <person name="Wei J."/>
            <person name="Xu J."/>
            <person name="St-Pierre B."/>
            <person name="Chen S."/>
            <person name="Sun C."/>
        </authorList>
    </citation>
    <scope>NUCLEOTIDE SEQUENCE [LARGE SCALE GENOMIC DNA]</scope>
</reference>
<protein>
    <submittedName>
        <fullName evidence="1">Uncharacterized protein</fullName>
    </submittedName>
</protein>
<accession>A0ACB9ZS89</accession>
<gene>
    <name evidence="1" type="ORF">M9H77_36606</name>
</gene>
<dbReference type="EMBL" id="CM044708">
    <property type="protein sequence ID" value="KAI5650601.1"/>
    <property type="molecule type" value="Genomic_DNA"/>
</dbReference>
<organism evidence="1 2">
    <name type="scientific">Catharanthus roseus</name>
    <name type="common">Madagascar periwinkle</name>
    <name type="synonym">Vinca rosea</name>
    <dbReference type="NCBI Taxonomy" id="4058"/>
    <lineage>
        <taxon>Eukaryota</taxon>
        <taxon>Viridiplantae</taxon>
        <taxon>Streptophyta</taxon>
        <taxon>Embryophyta</taxon>
        <taxon>Tracheophyta</taxon>
        <taxon>Spermatophyta</taxon>
        <taxon>Magnoliopsida</taxon>
        <taxon>eudicotyledons</taxon>
        <taxon>Gunneridae</taxon>
        <taxon>Pentapetalae</taxon>
        <taxon>asterids</taxon>
        <taxon>lamiids</taxon>
        <taxon>Gentianales</taxon>
        <taxon>Apocynaceae</taxon>
        <taxon>Rauvolfioideae</taxon>
        <taxon>Vinceae</taxon>
        <taxon>Catharanthinae</taxon>
        <taxon>Catharanthus</taxon>
    </lineage>
</organism>
<comment type="caution">
    <text evidence="1">The sequence shown here is derived from an EMBL/GenBank/DDBJ whole genome shotgun (WGS) entry which is preliminary data.</text>
</comment>
<keyword evidence="2" id="KW-1185">Reference proteome</keyword>
<dbReference type="Proteomes" id="UP001060085">
    <property type="component" value="Linkage Group LG08"/>
</dbReference>
<proteinExistence type="predicted"/>
<sequence>MYRTCVPRVRELSSKFVNGTNRSRPSTSGAKPCDTRFVLHPIPGRVEGEGLSKHMAGSRLFIEWEASEDKFGKLKEQKEHKHKMMLELNEEVKKRHIMASAQQSLPVCTLNPSMLLLEAAHSFVVMSSIWPPSVVSMGLDLHIYNLSSCLLNGGCLIARLMHMQIMFRHYMRDMQIPCSPACLGIDAYSYYFSRLDQLDCIPSDQFDWLPYHDQVMEDSNFWRAEIFDEHCEKAQSCINPLPKRVFDKFMDIEVKSLSHIVVQFNAQKGIYKVNSGLMGDGRGDRTCTLRMRSNFCTSRKWQVYILPCSHSFAV</sequence>
<name>A0ACB9ZS89_CATRO</name>
<evidence type="ECO:0000313" key="1">
    <source>
        <dbReference type="EMBL" id="KAI5650601.1"/>
    </source>
</evidence>